<evidence type="ECO:0000313" key="7">
    <source>
        <dbReference type="EMBL" id="SAM08480.1"/>
    </source>
</evidence>
<keyword evidence="4" id="KW-0645">Protease</keyword>
<dbReference type="InterPro" id="IPR001563">
    <property type="entry name" value="Peptidase_S10"/>
</dbReference>
<dbReference type="Pfam" id="PF00450">
    <property type="entry name" value="Peptidase_S10"/>
    <property type="match status" value="1"/>
</dbReference>
<dbReference type="InParanoid" id="A0A168SIF2"/>
<dbReference type="Gene3D" id="1.10.287.410">
    <property type="match status" value="1"/>
</dbReference>
<proteinExistence type="inferred from homology"/>
<evidence type="ECO:0000256" key="6">
    <source>
        <dbReference type="ARBA" id="ARBA00023180"/>
    </source>
</evidence>
<protein>
    <recommendedName>
        <fullName evidence="2">carboxypeptidase C</fullName>
        <ecNumber evidence="2">3.4.16.5</ecNumber>
    </recommendedName>
</protein>
<dbReference type="OMA" id="ITECYSG"/>
<keyword evidence="3" id="KW-0121">Carboxypeptidase</keyword>
<dbReference type="EC" id="3.4.16.5" evidence="2"/>
<reference evidence="7" key="1">
    <citation type="submission" date="2016-04" db="EMBL/GenBank/DDBJ databases">
        <authorList>
            <person name="Evans L.H."/>
            <person name="Alamgir A."/>
            <person name="Owens N."/>
            <person name="Weber N.D."/>
            <person name="Virtaneva K."/>
            <person name="Barbian K."/>
            <person name="Babar A."/>
            <person name="Rosenke K."/>
        </authorList>
    </citation>
    <scope>NUCLEOTIDE SEQUENCE [LARGE SCALE GENOMIC DNA]</scope>
    <source>
        <strain evidence="7">CBS 101.48</strain>
    </source>
</reference>
<dbReference type="EMBL" id="LT554895">
    <property type="protein sequence ID" value="SAM08480.1"/>
    <property type="molecule type" value="Genomic_DNA"/>
</dbReference>
<name>A0A168SIF2_ABSGL</name>
<accession>A0A168SIF2</accession>
<dbReference type="InterPro" id="IPR029058">
    <property type="entry name" value="AB_hydrolase_fold"/>
</dbReference>
<dbReference type="STRING" id="4829.A0A168SIF2"/>
<dbReference type="PANTHER" id="PTHR11802">
    <property type="entry name" value="SERINE PROTEASE FAMILY S10 SERINE CARBOXYPEPTIDASE"/>
    <property type="match status" value="1"/>
</dbReference>
<sequence>MVGLWQELGPCKQDADTGTNPYSWNKYSNLLFFDQPAGVGFSFGEDNVISSQTGAEPSYNLLVQFLTRYSKYAQAPVHFFGESYAGHYIPVYADFILQQNERVRQGILDHPLIHLETIGIGNGWTNPRLQMEAYPTMACDSSYGPIAPESTCERMRSNLPACLRKIDRCHETEQNGDCSVAESYCNTHVTSLFDEAGKSYYDVRAITNVPPGYASLLNSTATKGQIGAIGAYQECSDKVYDRFFLTGDSIRNTDGYVANLLNRGIRVLIYAGDADYICSWYGNYAWTDALEFKGQENYQSQAMAPWIVDGVESGQMKTGGNLTFIRVYEAGHESLSSPISYSIE</sequence>
<dbReference type="OrthoDB" id="443318at2759"/>
<dbReference type="GO" id="GO:0004185">
    <property type="term" value="F:serine-type carboxypeptidase activity"/>
    <property type="evidence" value="ECO:0007669"/>
    <property type="project" value="UniProtKB-EC"/>
</dbReference>
<dbReference type="GO" id="GO:0006508">
    <property type="term" value="P:proteolysis"/>
    <property type="evidence" value="ECO:0007669"/>
    <property type="project" value="UniProtKB-KW"/>
</dbReference>
<evidence type="ECO:0000256" key="1">
    <source>
        <dbReference type="ARBA" id="ARBA00009431"/>
    </source>
</evidence>
<keyword evidence="5" id="KW-0378">Hydrolase</keyword>
<evidence type="ECO:0000313" key="8">
    <source>
        <dbReference type="Proteomes" id="UP000078561"/>
    </source>
</evidence>
<dbReference type="Gene3D" id="3.40.50.1820">
    <property type="entry name" value="alpha/beta hydrolase"/>
    <property type="match status" value="1"/>
</dbReference>
<keyword evidence="8" id="KW-1185">Reference proteome</keyword>
<organism evidence="7">
    <name type="scientific">Absidia glauca</name>
    <name type="common">Pin mould</name>
    <dbReference type="NCBI Taxonomy" id="4829"/>
    <lineage>
        <taxon>Eukaryota</taxon>
        <taxon>Fungi</taxon>
        <taxon>Fungi incertae sedis</taxon>
        <taxon>Mucoromycota</taxon>
        <taxon>Mucoromycotina</taxon>
        <taxon>Mucoromycetes</taxon>
        <taxon>Mucorales</taxon>
        <taxon>Cunninghamellaceae</taxon>
        <taxon>Absidia</taxon>
    </lineage>
</organism>
<evidence type="ECO:0000256" key="4">
    <source>
        <dbReference type="ARBA" id="ARBA00022670"/>
    </source>
</evidence>
<keyword evidence="6" id="KW-0325">Glycoprotein</keyword>
<dbReference type="AlphaFoldDB" id="A0A168SIF2"/>
<dbReference type="GO" id="GO:0000324">
    <property type="term" value="C:fungal-type vacuole"/>
    <property type="evidence" value="ECO:0007669"/>
    <property type="project" value="TreeGrafter"/>
</dbReference>
<gene>
    <name evidence="7" type="primary">ABSGL_14143.1 scaffold 14385</name>
</gene>
<dbReference type="PANTHER" id="PTHR11802:SF113">
    <property type="entry name" value="SERINE CARBOXYPEPTIDASE CTSA-4.1"/>
    <property type="match status" value="1"/>
</dbReference>
<dbReference type="PRINTS" id="PR00724">
    <property type="entry name" value="CRBOXYPTASEC"/>
</dbReference>
<dbReference type="SUPFAM" id="SSF53474">
    <property type="entry name" value="alpha/beta-Hydrolases"/>
    <property type="match status" value="1"/>
</dbReference>
<evidence type="ECO:0000256" key="3">
    <source>
        <dbReference type="ARBA" id="ARBA00022645"/>
    </source>
</evidence>
<dbReference type="Proteomes" id="UP000078561">
    <property type="component" value="Unassembled WGS sequence"/>
</dbReference>
<comment type="similarity">
    <text evidence="1">Belongs to the peptidase S10 family.</text>
</comment>
<evidence type="ECO:0000256" key="5">
    <source>
        <dbReference type="ARBA" id="ARBA00022801"/>
    </source>
</evidence>
<evidence type="ECO:0000256" key="2">
    <source>
        <dbReference type="ARBA" id="ARBA00012446"/>
    </source>
</evidence>